<organism evidence="1 2">
    <name type="scientific">Penicillium angulare</name>
    <dbReference type="NCBI Taxonomy" id="116970"/>
    <lineage>
        <taxon>Eukaryota</taxon>
        <taxon>Fungi</taxon>
        <taxon>Dikarya</taxon>
        <taxon>Ascomycota</taxon>
        <taxon>Pezizomycotina</taxon>
        <taxon>Eurotiomycetes</taxon>
        <taxon>Eurotiomycetidae</taxon>
        <taxon>Eurotiales</taxon>
        <taxon>Aspergillaceae</taxon>
        <taxon>Penicillium</taxon>
    </lineage>
</organism>
<proteinExistence type="predicted"/>
<evidence type="ECO:0000313" key="1">
    <source>
        <dbReference type="EMBL" id="KAJ5106611.1"/>
    </source>
</evidence>
<evidence type="ECO:0000313" key="2">
    <source>
        <dbReference type="Proteomes" id="UP001149165"/>
    </source>
</evidence>
<gene>
    <name evidence="1" type="ORF">N7456_003286</name>
</gene>
<name>A0A9W9FUC5_9EURO</name>
<dbReference type="EMBL" id="JAPQKH010000003">
    <property type="protein sequence ID" value="KAJ5106611.1"/>
    <property type="molecule type" value="Genomic_DNA"/>
</dbReference>
<dbReference type="InterPro" id="IPR053181">
    <property type="entry name" value="EcdB-like_regulator"/>
</dbReference>
<reference evidence="1" key="2">
    <citation type="journal article" date="2023" name="IMA Fungus">
        <title>Comparative genomic study of the Penicillium genus elucidates a diverse pangenome and 15 lateral gene transfer events.</title>
        <authorList>
            <person name="Petersen C."/>
            <person name="Sorensen T."/>
            <person name="Nielsen M.R."/>
            <person name="Sondergaard T.E."/>
            <person name="Sorensen J.L."/>
            <person name="Fitzpatrick D.A."/>
            <person name="Frisvad J.C."/>
            <person name="Nielsen K.L."/>
        </authorList>
    </citation>
    <scope>NUCLEOTIDE SEQUENCE</scope>
    <source>
        <strain evidence="1">IBT 30069</strain>
    </source>
</reference>
<dbReference type="CDD" id="cd12148">
    <property type="entry name" value="fungal_TF_MHR"/>
    <property type="match status" value="1"/>
</dbReference>
<dbReference type="PANTHER" id="PTHR47785">
    <property type="entry name" value="ZN(II)2CYS6 TRANSCRIPTION FACTOR (EUROFUNG)-RELATED-RELATED"/>
    <property type="match status" value="1"/>
</dbReference>
<keyword evidence="2" id="KW-1185">Reference proteome</keyword>
<dbReference type="PANTHER" id="PTHR47785:SF5">
    <property type="entry name" value="ZN(II)2CYS6 TRANSCRIPTION FACTOR (EUROFUNG)"/>
    <property type="match status" value="1"/>
</dbReference>
<sequence>MLNVNSSPATITLNSREDLNQNTLPYAQEQAWFYYLSEIALRQIGNRVLNSFYQENFESWKEYDIPSTINIANEFFRQLNEWYECLPAPMHFDDSTPGVFPNEELPYLLDIRLQEIRSWILRPFLFLAIHSPPRTVHRSLLDAFVEKSFICHTRLIEGNSIVHRHHGTWYMLRLSVTSALCLIAAERRDFEVPALQQSVRLAIDTLKYWEAGSPG</sequence>
<dbReference type="OrthoDB" id="4356994at2759"/>
<accession>A0A9W9FUC5</accession>
<dbReference type="Proteomes" id="UP001149165">
    <property type="component" value="Unassembled WGS sequence"/>
</dbReference>
<comment type="caution">
    <text evidence="1">The sequence shown here is derived from an EMBL/GenBank/DDBJ whole genome shotgun (WGS) entry which is preliminary data.</text>
</comment>
<dbReference type="AlphaFoldDB" id="A0A9W9FUC5"/>
<protein>
    <submittedName>
        <fullName evidence="1">Uncharacterized protein</fullName>
    </submittedName>
</protein>
<reference evidence="1" key="1">
    <citation type="submission" date="2022-11" db="EMBL/GenBank/DDBJ databases">
        <authorList>
            <person name="Petersen C."/>
        </authorList>
    </citation>
    <scope>NUCLEOTIDE SEQUENCE</scope>
    <source>
        <strain evidence="1">IBT 30069</strain>
    </source>
</reference>